<evidence type="ECO:0000313" key="2">
    <source>
        <dbReference type="Proteomes" id="UP000473574"/>
    </source>
</evidence>
<dbReference type="AlphaFoldDB" id="A0A6M0S683"/>
<gene>
    <name evidence="1" type="ORF">D0962_14050</name>
</gene>
<accession>A0A6M0S683</accession>
<dbReference type="RefSeq" id="WP_163663764.1">
    <property type="nucleotide sequence ID" value="NZ_QZCE01000002.1"/>
</dbReference>
<comment type="caution">
    <text evidence="1">The sequence shown here is derived from an EMBL/GenBank/DDBJ whole genome shotgun (WGS) entry which is preliminary data.</text>
</comment>
<dbReference type="Proteomes" id="UP000473574">
    <property type="component" value="Unassembled WGS sequence"/>
</dbReference>
<sequence>MAVMADAGPSSQTLEAAIADDGPLSSSEFPQQCKAIGCKALPCFFLNVVLVMQQLSTDVLLLPMEGTSCLAIFKIGPWAA</sequence>
<organism evidence="1 2">
    <name type="scientific">Adonisia turfae CCMR0082</name>
    <dbReference type="NCBI Taxonomy" id="2304604"/>
    <lineage>
        <taxon>Bacteria</taxon>
        <taxon>Bacillati</taxon>
        <taxon>Cyanobacteriota</taxon>
        <taxon>Adonisia</taxon>
        <taxon>Adonisia turfae</taxon>
    </lineage>
</organism>
<dbReference type="EMBL" id="QZCE01000002">
    <property type="protein sequence ID" value="NEZ63896.1"/>
    <property type="molecule type" value="Genomic_DNA"/>
</dbReference>
<name>A0A6M0S683_9CYAN</name>
<protein>
    <submittedName>
        <fullName evidence="1">Uncharacterized protein</fullName>
    </submittedName>
</protein>
<reference evidence="1 2" key="1">
    <citation type="journal article" date="2020" name="Microb. Ecol.">
        <title>Ecogenomics of the Marine Benthic Filamentous Cyanobacterium Adonisia.</title>
        <authorList>
            <person name="Walter J.M."/>
            <person name="Coutinho F.H."/>
            <person name="Leomil L."/>
            <person name="Hargreaves P.I."/>
            <person name="Campeao M.E."/>
            <person name="Vieira V.V."/>
            <person name="Silva B.S."/>
            <person name="Fistarol G.O."/>
            <person name="Salomon P.S."/>
            <person name="Sawabe T."/>
            <person name="Mino S."/>
            <person name="Hosokawa M."/>
            <person name="Miyashita H."/>
            <person name="Maruyama F."/>
            <person name="van Verk M.C."/>
            <person name="Dutilh B.E."/>
            <person name="Thompson C.C."/>
            <person name="Thompson F.L."/>
        </authorList>
    </citation>
    <scope>NUCLEOTIDE SEQUENCE [LARGE SCALE GENOMIC DNA]</scope>
    <source>
        <strain evidence="1 2">CCMR0082</strain>
    </source>
</reference>
<proteinExistence type="predicted"/>
<evidence type="ECO:0000313" key="1">
    <source>
        <dbReference type="EMBL" id="NEZ63896.1"/>
    </source>
</evidence>